<proteinExistence type="predicted"/>
<dbReference type="Gene3D" id="2.170.270.10">
    <property type="entry name" value="SET domain"/>
    <property type="match status" value="1"/>
</dbReference>
<evidence type="ECO:0000313" key="3">
    <source>
        <dbReference type="Proteomes" id="UP000594262"/>
    </source>
</evidence>
<evidence type="ECO:0000313" key="2">
    <source>
        <dbReference type="EnsemblMetazoa" id="CLYHEMP015829.1"/>
    </source>
</evidence>
<keyword evidence="3" id="KW-1185">Reference proteome</keyword>
<dbReference type="PROSITE" id="PS50280">
    <property type="entry name" value="SET"/>
    <property type="match status" value="1"/>
</dbReference>
<dbReference type="GO" id="GO:0042799">
    <property type="term" value="F:histone H4K20 methyltransferase activity"/>
    <property type="evidence" value="ECO:0007669"/>
    <property type="project" value="TreeGrafter"/>
</dbReference>
<evidence type="ECO:0000259" key="1">
    <source>
        <dbReference type="PROSITE" id="PS50280"/>
    </source>
</evidence>
<dbReference type="GO" id="GO:0005700">
    <property type="term" value="C:polytene chromosome"/>
    <property type="evidence" value="ECO:0007669"/>
    <property type="project" value="TreeGrafter"/>
</dbReference>
<dbReference type="PANTHER" id="PTHR46167">
    <property type="entry name" value="N-LYSINE METHYLTRANSFERASE KMT5A"/>
    <property type="match status" value="1"/>
</dbReference>
<dbReference type="InterPro" id="IPR001214">
    <property type="entry name" value="SET_dom"/>
</dbReference>
<dbReference type="GO" id="GO:0005634">
    <property type="term" value="C:nucleus"/>
    <property type="evidence" value="ECO:0007669"/>
    <property type="project" value="TreeGrafter"/>
</dbReference>
<dbReference type="InterPro" id="IPR046341">
    <property type="entry name" value="SET_dom_sf"/>
</dbReference>
<accession>A0A7M5X251</accession>
<dbReference type="PANTHER" id="PTHR46167:SF1">
    <property type="entry name" value="N-LYSINE METHYLTRANSFERASE KMT5A"/>
    <property type="match status" value="1"/>
</dbReference>
<dbReference type="AlphaFoldDB" id="A0A7M5X251"/>
<dbReference type="GO" id="GO:0043516">
    <property type="term" value="P:regulation of DNA damage response, signal transduction by p53 class mediator"/>
    <property type="evidence" value="ECO:0007669"/>
    <property type="project" value="TreeGrafter"/>
</dbReference>
<dbReference type="Proteomes" id="UP000594262">
    <property type="component" value="Unplaced"/>
</dbReference>
<organism evidence="2 3">
    <name type="scientific">Clytia hemisphaerica</name>
    <dbReference type="NCBI Taxonomy" id="252671"/>
    <lineage>
        <taxon>Eukaryota</taxon>
        <taxon>Metazoa</taxon>
        <taxon>Cnidaria</taxon>
        <taxon>Hydrozoa</taxon>
        <taxon>Hydroidolina</taxon>
        <taxon>Leptothecata</taxon>
        <taxon>Obeliida</taxon>
        <taxon>Clytiidae</taxon>
        <taxon>Clytia</taxon>
    </lineage>
</organism>
<protein>
    <recommendedName>
        <fullName evidence="1">SET domain-containing protein</fullName>
    </recommendedName>
</protein>
<dbReference type="SMART" id="SM00317">
    <property type="entry name" value="SET"/>
    <property type="match status" value="1"/>
</dbReference>
<dbReference type="InterPro" id="IPR051760">
    <property type="entry name" value="KMT5A"/>
</dbReference>
<dbReference type="Pfam" id="PF00856">
    <property type="entry name" value="SET"/>
    <property type="match status" value="1"/>
</dbReference>
<feature type="domain" description="SET" evidence="1">
    <location>
        <begin position="1"/>
        <end position="110"/>
    </location>
</feature>
<dbReference type="EnsemblMetazoa" id="CLYHEMT015829.1">
    <property type="protein sequence ID" value="CLYHEMP015829.1"/>
    <property type="gene ID" value="CLYHEMG015829"/>
</dbReference>
<dbReference type="SUPFAM" id="SSF82199">
    <property type="entry name" value="SET domain"/>
    <property type="match status" value="1"/>
</dbReference>
<dbReference type="OrthoDB" id="16287at2759"/>
<dbReference type="GO" id="GO:0006357">
    <property type="term" value="P:regulation of transcription by RNA polymerase II"/>
    <property type="evidence" value="ECO:0007669"/>
    <property type="project" value="TreeGrafter"/>
</dbReference>
<name>A0A7M5X251_9CNID</name>
<reference evidence="2" key="1">
    <citation type="submission" date="2021-01" db="UniProtKB">
        <authorList>
            <consortium name="EnsemblMetazoa"/>
        </authorList>
    </citation>
    <scope>IDENTIFICATION</scope>
</reference>
<sequence length="129" mass="15076">YGVYVLKDVAKGEFICEYPGELISDTERNRRIKEYDKECLGSYIFDVEIGNNKYILDATRSNRIGRFINDSPPRHLNAVPKAIYIDHKVHLCFFAAKDMPRGSEVRYSYSSKHLTWRSKAHYARPIDKK</sequence>